<sequence>MDFISRQNDLSSSPREPLITAGNRRVLAYIEGTFNNILREIQIRPCGRPVIILRRIASVRPYHDGNDFNRLKWHIEDREVTYSFPAKTKDEAWRFACAGQILAAIYSAIKDGVTITKRDIYYQEPALFKQQETVDRYIDDIAHTCQVTRSDLNVTAIIPAMSNIDSSMRLSRLNWILVIEKEATFNTLVERQYHRNTINGPGLLVTGKGYPDLATRQFLRFVLDHSETPLPIFCLVDWDPDGIQILKCYLYGSKSLAREHVCNIPEMKWLGLKADDVAPEHDAQIFMPLSMRDRVVALSMLASQEWRDGSGIVLPGLVAGVSELQRMLMLNRKAEIQTLDDREGGLRRWLTNRLAFELEEDGVVH</sequence>
<feature type="domain" description="Spo11/DNA topoisomerase VI subunit A N-terminal" evidence="11">
    <location>
        <begin position="93"/>
        <end position="154"/>
    </location>
</feature>
<dbReference type="OrthoDB" id="5377392at2759"/>
<dbReference type="STRING" id="1016849.A0A0D1ZIT5"/>
<evidence type="ECO:0000256" key="8">
    <source>
        <dbReference type="ARBA" id="ARBA00023125"/>
    </source>
</evidence>
<organism evidence="13 14">
    <name type="scientific">Exophiala sideris</name>
    <dbReference type="NCBI Taxonomy" id="1016849"/>
    <lineage>
        <taxon>Eukaryota</taxon>
        <taxon>Fungi</taxon>
        <taxon>Dikarya</taxon>
        <taxon>Ascomycota</taxon>
        <taxon>Pezizomycotina</taxon>
        <taxon>Eurotiomycetes</taxon>
        <taxon>Chaetothyriomycetidae</taxon>
        <taxon>Chaetothyriales</taxon>
        <taxon>Herpotrichiellaceae</taxon>
        <taxon>Exophiala</taxon>
    </lineage>
</organism>
<dbReference type="PROSITE" id="PS52041">
    <property type="entry name" value="TOPO_IIB"/>
    <property type="match status" value="1"/>
</dbReference>
<dbReference type="PANTHER" id="PTHR10848">
    <property type="entry name" value="MEIOTIC RECOMBINATION PROTEIN SPO11"/>
    <property type="match status" value="1"/>
</dbReference>
<keyword evidence="9 10" id="KW-0413">Isomerase</keyword>
<proteinExistence type="inferred from homology"/>
<evidence type="ECO:0000256" key="1">
    <source>
        <dbReference type="ARBA" id="ARBA00000185"/>
    </source>
</evidence>
<evidence type="ECO:0000313" key="14">
    <source>
        <dbReference type="Proteomes" id="UP000053599"/>
    </source>
</evidence>
<dbReference type="AlphaFoldDB" id="A0A0D1ZIT5"/>
<dbReference type="InterPro" id="IPR002815">
    <property type="entry name" value="Spo11/TopoVI_A"/>
</dbReference>
<comment type="catalytic activity">
    <reaction evidence="1 10">
        <text>ATP-dependent breakage, passage and rejoining of double-stranded DNA.</text>
        <dbReference type="EC" id="5.6.2.2"/>
    </reaction>
</comment>
<evidence type="ECO:0000256" key="2">
    <source>
        <dbReference type="ARBA" id="ARBA00001946"/>
    </source>
</evidence>
<evidence type="ECO:0000256" key="10">
    <source>
        <dbReference type="PROSITE-ProRule" id="PRU01385"/>
    </source>
</evidence>
<evidence type="ECO:0000256" key="7">
    <source>
        <dbReference type="ARBA" id="ARBA00023029"/>
    </source>
</evidence>
<dbReference type="GO" id="GO:0003677">
    <property type="term" value="F:DNA binding"/>
    <property type="evidence" value="ECO:0007669"/>
    <property type="project" value="UniProtKB-UniRule"/>
</dbReference>
<name>A0A0D1ZIT5_9EURO</name>
<dbReference type="InterPro" id="IPR013049">
    <property type="entry name" value="Spo11/TopoVI_A_N"/>
</dbReference>
<dbReference type="Proteomes" id="UP000053599">
    <property type="component" value="Unassembled WGS sequence"/>
</dbReference>
<comment type="cofactor">
    <cofactor evidence="2">
        <name>Mg(2+)</name>
        <dbReference type="ChEBI" id="CHEBI:18420"/>
    </cofactor>
</comment>
<dbReference type="SUPFAM" id="SSF56726">
    <property type="entry name" value="DNA topoisomerase IV, alpha subunit"/>
    <property type="match status" value="1"/>
</dbReference>
<dbReference type="Pfam" id="PF21180">
    <property type="entry name" value="TOP6A-Spo11_Toprim"/>
    <property type="match status" value="1"/>
</dbReference>
<dbReference type="GO" id="GO:0005524">
    <property type="term" value="F:ATP binding"/>
    <property type="evidence" value="ECO:0007669"/>
    <property type="project" value="InterPro"/>
</dbReference>
<evidence type="ECO:0000256" key="9">
    <source>
        <dbReference type="ARBA" id="ARBA00023235"/>
    </source>
</evidence>
<keyword evidence="6" id="KW-0460">Magnesium</keyword>
<evidence type="ECO:0000256" key="4">
    <source>
        <dbReference type="ARBA" id="ARBA00012895"/>
    </source>
</evidence>
<comment type="similarity">
    <text evidence="3 10">Belongs to the TOP6A family.</text>
</comment>
<reference evidence="13 14" key="1">
    <citation type="submission" date="2015-01" db="EMBL/GenBank/DDBJ databases">
        <title>The Genome Sequence of Exophiala sideris CBS121828.</title>
        <authorList>
            <consortium name="The Broad Institute Genomics Platform"/>
            <person name="Cuomo C."/>
            <person name="de Hoog S."/>
            <person name="Gorbushina A."/>
            <person name="Stielow B."/>
            <person name="Teixiera M."/>
            <person name="Abouelleil A."/>
            <person name="Chapman S.B."/>
            <person name="Priest M."/>
            <person name="Young S.K."/>
            <person name="Wortman J."/>
            <person name="Nusbaum C."/>
            <person name="Birren B."/>
        </authorList>
    </citation>
    <scope>NUCLEOTIDE SEQUENCE [LARGE SCALE GENOMIC DNA]</scope>
    <source>
        <strain evidence="13 14">CBS 121828</strain>
    </source>
</reference>
<feature type="active site" description="O-(5'-phospho-DNA)-tyrosine intermediate" evidence="10">
    <location>
        <position position="122"/>
    </location>
</feature>
<evidence type="ECO:0000259" key="11">
    <source>
        <dbReference type="Pfam" id="PF04406"/>
    </source>
</evidence>
<dbReference type="Gene3D" id="3.40.1360.10">
    <property type="match status" value="1"/>
</dbReference>
<protein>
    <recommendedName>
        <fullName evidence="4">DNA topoisomerase (ATP-hydrolyzing)</fullName>
        <ecNumber evidence="4">5.6.2.2</ecNumber>
    </recommendedName>
</protein>
<dbReference type="GO" id="GO:0007131">
    <property type="term" value="P:reciprocal meiotic recombination"/>
    <property type="evidence" value="ECO:0007669"/>
    <property type="project" value="TreeGrafter"/>
</dbReference>
<dbReference type="GO" id="GO:0000228">
    <property type="term" value="C:nuclear chromosome"/>
    <property type="evidence" value="ECO:0007669"/>
    <property type="project" value="TreeGrafter"/>
</dbReference>
<keyword evidence="7 10" id="KW-0799">Topoisomerase</keyword>
<evidence type="ECO:0000256" key="6">
    <source>
        <dbReference type="ARBA" id="ARBA00022842"/>
    </source>
</evidence>
<accession>A0A0D1ZIT5</accession>
<evidence type="ECO:0000259" key="12">
    <source>
        <dbReference type="Pfam" id="PF21180"/>
    </source>
</evidence>
<dbReference type="InterPro" id="IPR034136">
    <property type="entry name" value="TOPRIM_Topo6A/Spo11"/>
</dbReference>
<feature type="domain" description="Topoisomerase 6 subunit A/Spo11 TOPRIM" evidence="12">
    <location>
        <begin position="176"/>
        <end position="342"/>
    </location>
</feature>
<dbReference type="GO" id="GO:0003918">
    <property type="term" value="F:DNA topoisomerase type II (double strand cut, ATP-hydrolyzing) activity"/>
    <property type="evidence" value="ECO:0007669"/>
    <property type="project" value="UniProtKB-UniRule"/>
</dbReference>
<evidence type="ECO:0000256" key="3">
    <source>
        <dbReference type="ARBA" id="ARBA00006559"/>
    </source>
</evidence>
<evidence type="ECO:0000256" key="5">
    <source>
        <dbReference type="ARBA" id="ARBA00022723"/>
    </source>
</evidence>
<dbReference type="Pfam" id="PF04406">
    <property type="entry name" value="TP6A_N"/>
    <property type="match status" value="1"/>
</dbReference>
<dbReference type="HOGENOM" id="CLU_037229_0_0_1"/>
<keyword evidence="8 10" id="KW-0238">DNA-binding</keyword>
<dbReference type="InterPro" id="IPR036078">
    <property type="entry name" value="Spo11/TopoVI_A_sf"/>
</dbReference>
<gene>
    <name evidence="13" type="ORF">PV11_02318</name>
</gene>
<dbReference type="GO" id="GO:0000706">
    <property type="term" value="P:meiotic DNA double-strand break processing"/>
    <property type="evidence" value="ECO:0007669"/>
    <property type="project" value="TreeGrafter"/>
</dbReference>
<dbReference type="EC" id="5.6.2.2" evidence="4"/>
<evidence type="ECO:0000313" key="13">
    <source>
        <dbReference type="EMBL" id="KIV86723.1"/>
    </source>
</evidence>
<dbReference type="PANTHER" id="PTHR10848:SF0">
    <property type="entry name" value="MEIOTIC RECOMBINATION PROTEIN SPO11"/>
    <property type="match status" value="1"/>
</dbReference>
<dbReference type="GO" id="GO:0046872">
    <property type="term" value="F:metal ion binding"/>
    <property type="evidence" value="ECO:0007669"/>
    <property type="project" value="UniProtKB-KW"/>
</dbReference>
<dbReference type="EMBL" id="KN846951">
    <property type="protein sequence ID" value="KIV86723.1"/>
    <property type="molecule type" value="Genomic_DNA"/>
</dbReference>
<dbReference type="GO" id="GO:0042138">
    <property type="term" value="P:meiotic DNA double-strand break formation"/>
    <property type="evidence" value="ECO:0007669"/>
    <property type="project" value="TreeGrafter"/>
</dbReference>
<keyword evidence="5" id="KW-0479">Metal-binding</keyword>
<dbReference type="CDD" id="cd00223">
    <property type="entry name" value="TOPRIM_TopoIIB_SPO"/>
    <property type="match status" value="1"/>
</dbReference>